<evidence type="ECO:0000256" key="2">
    <source>
        <dbReference type="ARBA" id="ARBA00022980"/>
    </source>
</evidence>
<proteinExistence type="inferred from homology"/>
<dbReference type="Gene3D" id="3.30.420.80">
    <property type="entry name" value="Ribosomal protein S11"/>
    <property type="match status" value="1"/>
</dbReference>
<comment type="similarity">
    <text evidence="1 4">Belongs to the universal ribosomal protein uS11 family.</text>
</comment>
<sequence>MQEKKHLSYNGITNMQKKHCITYIQSTFGNTIITSTDYDGNTKTWSSSGSVGFKGSRRSTNYAAQATAENAARAAIQLGFKFVEVRIKGLGYGKESSLRGLKLGGLIITKIRDVTPTPHNGCRPPKKRRV</sequence>
<dbReference type="InterPro" id="IPR018102">
    <property type="entry name" value="Ribosomal_uS11_CS"/>
</dbReference>
<geneLocation type="mitochondrion" evidence="5"/>
<keyword evidence="2 4" id="KW-0689">Ribosomal protein</keyword>
<dbReference type="GO" id="GO:0005840">
    <property type="term" value="C:ribosome"/>
    <property type="evidence" value="ECO:0007669"/>
    <property type="project" value="UniProtKB-KW"/>
</dbReference>
<dbReference type="NCBIfam" id="NF003698">
    <property type="entry name" value="PRK05309.1"/>
    <property type="match status" value="1"/>
</dbReference>
<dbReference type="GO" id="GO:1990904">
    <property type="term" value="C:ribonucleoprotein complex"/>
    <property type="evidence" value="ECO:0007669"/>
    <property type="project" value="UniProtKB-KW"/>
</dbReference>
<dbReference type="PANTHER" id="PTHR11759">
    <property type="entry name" value="40S RIBOSOMAL PROTEIN S14/30S RIBOSOMAL PROTEIN S11"/>
    <property type="match status" value="1"/>
</dbReference>
<dbReference type="EMBL" id="MK854479">
    <property type="protein sequence ID" value="QDE10589.1"/>
    <property type="molecule type" value="Genomic_DNA"/>
</dbReference>
<dbReference type="Pfam" id="PF00411">
    <property type="entry name" value="Ribosomal_S11"/>
    <property type="match status" value="1"/>
</dbReference>
<keyword evidence="5" id="KW-0496">Mitochondrion</keyword>
<dbReference type="PROSITE" id="PS00054">
    <property type="entry name" value="RIBOSOMAL_S11"/>
    <property type="match status" value="1"/>
</dbReference>
<dbReference type="RefSeq" id="YP_010881171.1">
    <property type="nucleotide sequence ID" value="NC_080363.1"/>
</dbReference>
<organism evidence="5">
    <name type="scientific">Pellia epiphylla</name>
    <dbReference type="NCBI Taxonomy" id="40340"/>
    <lineage>
        <taxon>Eukaryota</taxon>
        <taxon>Viridiplantae</taxon>
        <taxon>Streptophyta</taxon>
        <taxon>Embryophyta</taxon>
        <taxon>Marchantiophyta</taxon>
        <taxon>Jungermanniopsida</taxon>
        <taxon>Pelliidae</taxon>
        <taxon>Pelliales</taxon>
        <taxon>Pelliaceae</taxon>
        <taxon>Pellia</taxon>
    </lineage>
</organism>
<dbReference type="InterPro" id="IPR001971">
    <property type="entry name" value="Ribosomal_uS11"/>
</dbReference>
<dbReference type="GO" id="GO:0003735">
    <property type="term" value="F:structural constituent of ribosome"/>
    <property type="evidence" value="ECO:0007669"/>
    <property type="project" value="InterPro"/>
</dbReference>
<keyword evidence="3 4" id="KW-0687">Ribonucleoprotein</keyword>
<dbReference type="AlphaFoldDB" id="A0A4Y5WSA9"/>
<protein>
    <submittedName>
        <fullName evidence="5">Ribosomal protein S11</fullName>
    </submittedName>
</protein>
<evidence type="ECO:0000256" key="1">
    <source>
        <dbReference type="ARBA" id="ARBA00006194"/>
    </source>
</evidence>
<evidence type="ECO:0000313" key="5">
    <source>
        <dbReference type="EMBL" id="QDE10589.1"/>
    </source>
</evidence>
<name>A0A4Y5WSA9_9MARC</name>
<dbReference type="GO" id="GO:0006412">
    <property type="term" value="P:translation"/>
    <property type="evidence" value="ECO:0007669"/>
    <property type="project" value="InterPro"/>
</dbReference>
<dbReference type="HAMAP" id="MF_01310">
    <property type="entry name" value="Ribosomal_uS11"/>
    <property type="match status" value="1"/>
</dbReference>
<dbReference type="SUPFAM" id="SSF53137">
    <property type="entry name" value="Translational machinery components"/>
    <property type="match status" value="1"/>
</dbReference>
<evidence type="ECO:0000256" key="3">
    <source>
        <dbReference type="ARBA" id="ARBA00023274"/>
    </source>
</evidence>
<accession>A0A4Y5WSA9</accession>
<reference evidence="5" key="1">
    <citation type="journal article" date="2019" name="Int. J. Mol. Sci.">
        <title>Potential of Transcript Editing Across Mitogenomes of Early Land Plants Shows Novel and Familiar Trends.</title>
        <authorList>
            <person name="Myszczynski K."/>
            <person name="Slipiko M."/>
            <person name="Sawicki J."/>
        </authorList>
    </citation>
    <scope>NUCLEOTIDE SEQUENCE</scope>
</reference>
<dbReference type="GeneID" id="82289937"/>
<evidence type="ECO:0000256" key="4">
    <source>
        <dbReference type="RuleBase" id="RU003629"/>
    </source>
</evidence>
<dbReference type="PIRSF" id="PIRSF002131">
    <property type="entry name" value="Ribosomal_S11"/>
    <property type="match status" value="1"/>
</dbReference>
<gene>
    <name evidence="5" type="primary">rps11</name>
    <name evidence="5" type="ORF">PlpuMp35</name>
</gene>
<dbReference type="InterPro" id="IPR036967">
    <property type="entry name" value="Ribosomal_uS11_sf"/>
</dbReference>